<dbReference type="InterPro" id="IPR036165">
    <property type="entry name" value="YefM-like_sf"/>
</dbReference>
<dbReference type="SUPFAM" id="SSF143120">
    <property type="entry name" value="YefM-like"/>
    <property type="match status" value="1"/>
</dbReference>
<dbReference type="AlphaFoldDB" id="A0A2H0WZL2"/>
<evidence type="ECO:0000313" key="3">
    <source>
        <dbReference type="Proteomes" id="UP000229675"/>
    </source>
</evidence>
<evidence type="ECO:0008006" key="4">
    <source>
        <dbReference type="Google" id="ProtNLM"/>
    </source>
</evidence>
<proteinExistence type="inferred from homology"/>
<protein>
    <recommendedName>
        <fullName evidence="4">Antitoxin</fullName>
    </recommendedName>
</protein>
<dbReference type="Proteomes" id="UP000229675">
    <property type="component" value="Unassembled WGS sequence"/>
</dbReference>
<comment type="caution">
    <text evidence="2">The sequence shown here is derived from an EMBL/GenBank/DDBJ whole genome shotgun (WGS) entry which is preliminary data.</text>
</comment>
<sequence>MEFEEIKKIIEIEGGKFIIVEEGKPVMVILSFEDYKKRIKGLDQPKPQKAQTEKTQKTLPPELANYELKIEDLPF</sequence>
<accession>A0A2H0WZL2</accession>
<dbReference type="EMBL" id="PEZD01000022">
    <property type="protein sequence ID" value="PIS17388.1"/>
    <property type="molecule type" value="Genomic_DNA"/>
</dbReference>
<reference evidence="3" key="1">
    <citation type="submission" date="2017-09" db="EMBL/GenBank/DDBJ databases">
        <title>Depth-based differentiation of microbial function through sediment-hosted aquifers and enrichment of novel symbionts in the deep terrestrial subsurface.</title>
        <authorList>
            <person name="Probst A.J."/>
            <person name="Ladd B."/>
            <person name="Jarett J.K."/>
            <person name="Geller-Mcgrath D.E."/>
            <person name="Sieber C.M.K."/>
            <person name="Emerson J.B."/>
            <person name="Anantharaman K."/>
            <person name="Thomas B.C."/>
            <person name="Malmstrom R."/>
            <person name="Stieglmeier M."/>
            <person name="Klingl A."/>
            <person name="Woyke T."/>
            <person name="Ryan C.M."/>
            <person name="Banfield J.F."/>
        </authorList>
    </citation>
    <scope>NUCLEOTIDE SEQUENCE [LARGE SCALE GENOMIC DNA]</scope>
</reference>
<evidence type="ECO:0000313" key="2">
    <source>
        <dbReference type="EMBL" id="PIS17388.1"/>
    </source>
</evidence>
<organism evidence="2 3">
    <name type="scientific">Candidatus Nealsonbacteria bacterium CG09_land_8_20_14_0_10_42_14</name>
    <dbReference type="NCBI Taxonomy" id="1974707"/>
    <lineage>
        <taxon>Bacteria</taxon>
        <taxon>Candidatus Nealsoniibacteriota</taxon>
    </lineage>
</organism>
<gene>
    <name evidence="2" type="ORF">COT59_01035</name>
</gene>
<name>A0A2H0WZL2_9BACT</name>
<comment type="similarity">
    <text evidence="1">Belongs to the phD/YefM antitoxin family.</text>
</comment>
<evidence type="ECO:0000256" key="1">
    <source>
        <dbReference type="ARBA" id="ARBA00009981"/>
    </source>
</evidence>